<dbReference type="RefSeq" id="WP_238192903.1">
    <property type="nucleotide sequence ID" value="NZ_BPQJ01000039.1"/>
</dbReference>
<evidence type="ECO:0000313" key="6">
    <source>
        <dbReference type="EMBL" id="GJD65387.1"/>
    </source>
</evidence>
<dbReference type="EMBL" id="BPQJ01000039">
    <property type="protein sequence ID" value="GJD65387.1"/>
    <property type="molecule type" value="Genomic_DNA"/>
</dbReference>
<dbReference type="InterPro" id="IPR011009">
    <property type="entry name" value="Kinase-like_dom_sf"/>
</dbReference>
<dbReference type="SMART" id="SM00220">
    <property type="entry name" value="S_TKc"/>
    <property type="match status" value="1"/>
</dbReference>
<name>A0AA37HGJ0_9HYPH</name>
<dbReference type="Gene3D" id="1.10.510.10">
    <property type="entry name" value="Transferase(Phosphotransferase) domain 1"/>
    <property type="match status" value="1"/>
</dbReference>
<evidence type="ECO:0000256" key="4">
    <source>
        <dbReference type="ARBA" id="ARBA00022840"/>
    </source>
</evidence>
<sequence length="307" mass="33901">MSESTKLIGQMIAERYEVKSFINEGGMQEVYLAEDQLLRRFVALKVPKNKHALKRFRRSAVVSARVNHSNVAKTLGYIEAHDRSFFIEEHIEGKDLGFLLKHNFRSFDPLWVCKIVHRLAKGIAASHHVGVVHRDLKPSNIMSVDGPFVSEIKITDFGIAKMVEDELGEAIEGGDESLTASQTAIGALPYMAPELIHDIKNADKPADIWSLGALTYELVTGAKPFGTGLKAVPAILAAKVPSYSQPQSRKTQFSSAFKDIMNIVHSCIVASPSARPSADEVVSMCESLCYPIETREFGRISKFDNPS</sequence>
<evidence type="ECO:0000256" key="3">
    <source>
        <dbReference type="ARBA" id="ARBA00022777"/>
    </source>
</evidence>
<keyword evidence="4" id="KW-0067">ATP-binding</keyword>
<proteinExistence type="predicted"/>
<dbReference type="CDD" id="cd14014">
    <property type="entry name" value="STKc_PknB_like"/>
    <property type="match status" value="1"/>
</dbReference>
<evidence type="ECO:0000259" key="5">
    <source>
        <dbReference type="PROSITE" id="PS50011"/>
    </source>
</evidence>
<keyword evidence="1" id="KW-0808">Transferase</keyword>
<reference evidence="6" key="2">
    <citation type="submission" date="2021-08" db="EMBL/GenBank/DDBJ databases">
        <authorList>
            <person name="Tani A."/>
            <person name="Ola A."/>
            <person name="Ogura Y."/>
            <person name="Katsura K."/>
            <person name="Hayashi T."/>
        </authorList>
    </citation>
    <scope>NUCLEOTIDE SEQUENCE</scope>
    <source>
        <strain evidence="6">JCM 32048</strain>
    </source>
</reference>
<gene>
    <name evidence="6" type="primary">pknD_2</name>
    <name evidence="6" type="ORF">MPEAHAMD_5575</name>
</gene>
<comment type="caution">
    <text evidence="6">The sequence shown here is derived from an EMBL/GenBank/DDBJ whole genome shotgun (WGS) entry which is preliminary data.</text>
</comment>
<keyword evidence="2" id="KW-0547">Nucleotide-binding</keyword>
<evidence type="ECO:0000256" key="2">
    <source>
        <dbReference type="ARBA" id="ARBA00022741"/>
    </source>
</evidence>
<evidence type="ECO:0000313" key="7">
    <source>
        <dbReference type="Proteomes" id="UP001055286"/>
    </source>
</evidence>
<dbReference type="GO" id="GO:0004674">
    <property type="term" value="F:protein serine/threonine kinase activity"/>
    <property type="evidence" value="ECO:0007669"/>
    <property type="project" value="TreeGrafter"/>
</dbReference>
<feature type="domain" description="Protein kinase" evidence="5">
    <location>
        <begin position="16"/>
        <end position="293"/>
    </location>
</feature>
<evidence type="ECO:0000256" key="1">
    <source>
        <dbReference type="ARBA" id="ARBA00022679"/>
    </source>
</evidence>
<dbReference type="Pfam" id="PF00069">
    <property type="entry name" value="Pkinase"/>
    <property type="match status" value="1"/>
</dbReference>
<keyword evidence="3 6" id="KW-0418">Kinase</keyword>
<dbReference type="SUPFAM" id="SSF56112">
    <property type="entry name" value="Protein kinase-like (PK-like)"/>
    <property type="match status" value="1"/>
</dbReference>
<dbReference type="GO" id="GO:0005524">
    <property type="term" value="F:ATP binding"/>
    <property type="evidence" value="ECO:0007669"/>
    <property type="project" value="UniProtKB-KW"/>
</dbReference>
<dbReference type="PANTHER" id="PTHR43289:SF6">
    <property type="entry name" value="SERINE_THREONINE-PROTEIN KINASE NEKL-3"/>
    <property type="match status" value="1"/>
</dbReference>
<dbReference type="PANTHER" id="PTHR43289">
    <property type="entry name" value="MITOGEN-ACTIVATED PROTEIN KINASE KINASE KINASE 20-RELATED"/>
    <property type="match status" value="1"/>
</dbReference>
<dbReference type="InterPro" id="IPR000719">
    <property type="entry name" value="Prot_kinase_dom"/>
</dbReference>
<accession>A0AA37HGJ0</accession>
<keyword evidence="7" id="KW-1185">Reference proteome</keyword>
<organism evidence="6 7">
    <name type="scientific">Methylobacterium frigidaeris</name>
    <dbReference type="NCBI Taxonomy" id="2038277"/>
    <lineage>
        <taxon>Bacteria</taxon>
        <taxon>Pseudomonadati</taxon>
        <taxon>Pseudomonadota</taxon>
        <taxon>Alphaproteobacteria</taxon>
        <taxon>Hyphomicrobiales</taxon>
        <taxon>Methylobacteriaceae</taxon>
        <taxon>Methylobacterium</taxon>
    </lineage>
</organism>
<dbReference type="Proteomes" id="UP001055286">
    <property type="component" value="Unassembled WGS sequence"/>
</dbReference>
<protein>
    <submittedName>
        <fullName evidence="6">Serine/threonine-protein kinase PknD</fullName>
    </submittedName>
</protein>
<dbReference type="AlphaFoldDB" id="A0AA37HGJ0"/>
<dbReference type="Gene3D" id="3.30.200.20">
    <property type="entry name" value="Phosphorylase Kinase, domain 1"/>
    <property type="match status" value="1"/>
</dbReference>
<reference evidence="6" key="1">
    <citation type="journal article" date="2016" name="Front. Microbiol.">
        <title>Genome Sequence of the Piezophilic, Mesophilic Sulfate-Reducing Bacterium Desulfovibrio indicus J2T.</title>
        <authorList>
            <person name="Cao J."/>
            <person name="Maignien L."/>
            <person name="Shao Z."/>
            <person name="Alain K."/>
            <person name="Jebbar M."/>
        </authorList>
    </citation>
    <scope>NUCLEOTIDE SEQUENCE</scope>
    <source>
        <strain evidence="6">JCM 32048</strain>
    </source>
</reference>
<dbReference type="PROSITE" id="PS50011">
    <property type="entry name" value="PROTEIN_KINASE_DOM"/>
    <property type="match status" value="1"/>
</dbReference>